<name>A0A6M4JBC8_9MOLU</name>
<evidence type="ECO:0000256" key="2">
    <source>
        <dbReference type="ARBA" id="ARBA00007599"/>
    </source>
</evidence>
<keyword evidence="6" id="KW-0479">Metal-binding</keyword>
<evidence type="ECO:0000256" key="1">
    <source>
        <dbReference type="ARBA" id="ARBA00004496"/>
    </source>
</evidence>
<dbReference type="RefSeq" id="WP_171113101.1">
    <property type="nucleotide sequence ID" value="NZ_CP053097.1"/>
</dbReference>
<keyword evidence="12" id="KW-1185">Reference proteome</keyword>
<evidence type="ECO:0000313" key="12">
    <source>
        <dbReference type="Proteomes" id="UP000502118"/>
    </source>
</evidence>
<dbReference type="KEGG" id="mmio:HLA92_02170"/>
<keyword evidence="11" id="KW-0808">Transferase</keyword>
<proteinExistence type="inferred from homology"/>
<sequence>MIFKYKENDTLDELVDYLLSKNYEAILLDGELGAGKTYLTSQIAKKLNISKKIISPTFNTIFIYDGLIHIDAYNLKGNLLAYEDYFDNNLVVIEWSNNIQHPFSHYAKINVYLKNNLHVFEIIEEK</sequence>
<evidence type="ECO:0000256" key="4">
    <source>
        <dbReference type="ARBA" id="ARBA00022490"/>
    </source>
</evidence>
<dbReference type="AlphaFoldDB" id="A0A6M4JBC8"/>
<evidence type="ECO:0000256" key="9">
    <source>
        <dbReference type="ARBA" id="ARBA00022842"/>
    </source>
</evidence>
<evidence type="ECO:0000256" key="6">
    <source>
        <dbReference type="ARBA" id="ARBA00022723"/>
    </source>
</evidence>
<dbReference type="PANTHER" id="PTHR33540:SF2">
    <property type="entry name" value="TRNA THREONYLCARBAMOYLADENOSINE BIOSYNTHESIS PROTEIN TSAE"/>
    <property type="match status" value="1"/>
</dbReference>
<dbReference type="SUPFAM" id="SSF52540">
    <property type="entry name" value="P-loop containing nucleoside triphosphate hydrolases"/>
    <property type="match status" value="1"/>
</dbReference>
<dbReference type="PANTHER" id="PTHR33540">
    <property type="entry name" value="TRNA THREONYLCARBAMOYLADENOSINE BIOSYNTHESIS PROTEIN TSAE"/>
    <property type="match status" value="1"/>
</dbReference>
<evidence type="ECO:0000256" key="3">
    <source>
        <dbReference type="ARBA" id="ARBA00019010"/>
    </source>
</evidence>
<evidence type="ECO:0000256" key="8">
    <source>
        <dbReference type="ARBA" id="ARBA00022840"/>
    </source>
</evidence>
<keyword evidence="4" id="KW-0963">Cytoplasm</keyword>
<dbReference type="EMBL" id="CP053097">
    <property type="protein sequence ID" value="QJR44230.1"/>
    <property type="molecule type" value="Genomic_DNA"/>
</dbReference>
<dbReference type="InterPro" id="IPR027417">
    <property type="entry name" value="P-loop_NTPase"/>
</dbReference>
<reference evidence="11 12" key="1">
    <citation type="submission" date="2020-05" db="EMBL/GenBank/DDBJ databases">
        <title>Novel Mycoplasma species detected in Mirounga angustirostris (northern elephant seal) from the USA.</title>
        <authorList>
            <person name="Volokhov D.V."/>
        </authorList>
    </citation>
    <scope>NUCLEOTIDE SEQUENCE [LARGE SCALE GENOMIC DNA]</scope>
    <source>
        <strain evidence="11 12">Mirounga ES2806-NAS</strain>
    </source>
</reference>
<dbReference type="InterPro" id="IPR003442">
    <property type="entry name" value="T6A_TsaE"/>
</dbReference>
<comment type="similarity">
    <text evidence="2">Belongs to the TsaE family.</text>
</comment>
<keyword evidence="5" id="KW-0819">tRNA processing</keyword>
<dbReference type="GO" id="GO:0046872">
    <property type="term" value="F:metal ion binding"/>
    <property type="evidence" value="ECO:0007669"/>
    <property type="project" value="UniProtKB-KW"/>
</dbReference>
<dbReference type="GO" id="GO:0016740">
    <property type="term" value="F:transferase activity"/>
    <property type="evidence" value="ECO:0007669"/>
    <property type="project" value="UniProtKB-KW"/>
</dbReference>
<dbReference type="Pfam" id="PF02367">
    <property type="entry name" value="TsaE"/>
    <property type="match status" value="1"/>
</dbReference>
<dbReference type="Gene3D" id="3.40.50.300">
    <property type="entry name" value="P-loop containing nucleotide triphosphate hydrolases"/>
    <property type="match status" value="1"/>
</dbReference>
<protein>
    <recommendedName>
        <fullName evidence="3">tRNA threonylcarbamoyladenosine biosynthesis protein TsaE</fullName>
    </recommendedName>
    <alternativeName>
        <fullName evidence="10">t(6)A37 threonylcarbamoyladenosine biosynthesis protein TsaE</fullName>
    </alternativeName>
</protein>
<dbReference type="GO" id="GO:0005524">
    <property type="term" value="F:ATP binding"/>
    <property type="evidence" value="ECO:0007669"/>
    <property type="project" value="UniProtKB-KW"/>
</dbReference>
<gene>
    <name evidence="11" type="ORF">HLA92_02170</name>
</gene>
<keyword evidence="7" id="KW-0547">Nucleotide-binding</keyword>
<evidence type="ECO:0000256" key="5">
    <source>
        <dbReference type="ARBA" id="ARBA00022694"/>
    </source>
</evidence>
<dbReference type="GO" id="GO:0005737">
    <property type="term" value="C:cytoplasm"/>
    <property type="evidence" value="ECO:0007669"/>
    <property type="project" value="UniProtKB-SubCell"/>
</dbReference>
<evidence type="ECO:0000313" key="11">
    <source>
        <dbReference type="EMBL" id="QJR44230.1"/>
    </source>
</evidence>
<organism evidence="11 12">
    <name type="scientific">Mycoplasma miroungirhinis</name>
    <dbReference type="NCBI Taxonomy" id="754516"/>
    <lineage>
        <taxon>Bacteria</taxon>
        <taxon>Bacillati</taxon>
        <taxon>Mycoplasmatota</taxon>
        <taxon>Mollicutes</taxon>
        <taxon>Mycoplasmataceae</taxon>
        <taxon>Mycoplasma</taxon>
    </lineage>
</organism>
<dbReference type="GO" id="GO:0002949">
    <property type="term" value="P:tRNA threonylcarbamoyladenosine modification"/>
    <property type="evidence" value="ECO:0007669"/>
    <property type="project" value="InterPro"/>
</dbReference>
<evidence type="ECO:0000256" key="10">
    <source>
        <dbReference type="ARBA" id="ARBA00032441"/>
    </source>
</evidence>
<keyword evidence="9" id="KW-0460">Magnesium</keyword>
<dbReference type="Proteomes" id="UP000502118">
    <property type="component" value="Chromosome"/>
</dbReference>
<comment type="subcellular location">
    <subcellularLocation>
        <location evidence="1">Cytoplasm</location>
    </subcellularLocation>
</comment>
<evidence type="ECO:0000256" key="7">
    <source>
        <dbReference type="ARBA" id="ARBA00022741"/>
    </source>
</evidence>
<keyword evidence="8" id="KW-0067">ATP-binding</keyword>
<accession>A0A6M4JBC8</accession>